<dbReference type="SUPFAM" id="SSF69304">
    <property type="entry name" value="Tricorn protease N-terminal domain"/>
    <property type="match status" value="1"/>
</dbReference>
<evidence type="ECO:0000259" key="1">
    <source>
        <dbReference type="PROSITE" id="PS50853"/>
    </source>
</evidence>
<dbReference type="InterPro" id="IPR026444">
    <property type="entry name" value="Secre_tail"/>
</dbReference>
<dbReference type="Gene3D" id="2.60.40.4070">
    <property type="match status" value="1"/>
</dbReference>
<evidence type="ECO:0000313" key="2">
    <source>
        <dbReference type="EMBL" id="MBP3193505.1"/>
    </source>
</evidence>
<evidence type="ECO:0000313" key="3">
    <source>
        <dbReference type="Proteomes" id="UP000673975"/>
    </source>
</evidence>
<dbReference type="EMBL" id="JAFIDN010000011">
    <property type="protein sequence ID" value="MBP3193505.1"/>
    <property type="molecule type" value="Genomic_DNA"/>
</dbReference>
<dbReference type="AlphaFoldDB" id="A0A8J7UVJ0"/>
<reference evidence="2" key="1">
    <citation type="submission" date="2021-02" db="EMBL/GenBank/DDBJ databases">
        <title>Natronogracilivirga saccharolytica gen. nov. sp. nov. a new anaerobic, haloalkiliphilic carbohydrate-fermenting bacterium from soda lake and proposing of Cyclonatronumiaceae fam. nov. in the phylum Balneolaeota.</title>
        <authorList>
            <person name="Zhilina T.N."/>
            <person name="Sorokin D.Y."/>
            <person name="Zavarzina D.G."/>
            <person name="Toshchakov S.V."/>
            <person name="Kublanov I.V."/>
        </authorList>
    </citation>
    <scope>NUCLEOTIDE SEQUENCE</scope>
    <source>
        <strain evidence="2">Z-1702</strain>
    </source>
</reference>
<dbReference type="InterPro" id="IPR036116">
    <property type="entry name" value="FN3_sf"/>
</dbReference>
<proteinExistence type="predicted"/>
<dbReference type="Proteomes" id="UP000673975">
    <property type="component" value="Unassembled WGS sequence"/>
</dbReference>
<protein>
    <submittedName>
        <fullName evidence="2">T9SS type A sorting domain-containing protein</fullName>
    </submittedName>
</protein>
<dbReference type="RefSeq" id="WP_210512962.1">
    <property type="nucleotide sequence ID" value="NZ_JAFIDN010000011.1"/>
</dbReference>
<dbReference type="SUPFAM" id="SSF49265">
    <property type="entry name" value="Fibronectin type III"/>
    <property type="match status" value="1"/>
</dbReference>
<dbReference type="CDD" id="cd00063">
    <property type="entry name" value="FN3"/>
    <property type="match status" value="2"/>
</dbReference>
<dbReference type="Gene3D" id="2.60.40.10">
    <property type="entry name" value="Immunoglobulins"/>
    <property type="match status" value="2"/>
</dbReference>
<sequence>MPLLTVLIIHPGFPALQAQAAAADYSTSSGGISSYMGVEVAPHFFFGGTPRDFHDLNGTGVFTISTFPPSLWISNGFEGGTFEIPLPEVTNLYLNQRQSAVSGDRIYFGTQVDGGWQVWSSDGTLEGTRSEAVGSEDNFMTIREMIPYGDGVAFVAFSPDESLDRVYLINSNTNGAMKVTGVERVFNGGVPPKIVVHNDSLYTVESSGASRYLTTVTETGQASRSWQMPVNGTANRSIYSLTPAGEHIFMIGNDGEGFALWAYKNGSANRMFSPDPEDQQHRNVYNLTAVRDRVYFFSQPWNSDTNDFHFGSGLYYSAGNGTTRLLSEDLGLTGAQDALNLGMTAAGDYLIFTTPFSADPGRIWWRAGTTSASVQPLLVDGNHIGISTSIRGSYASVDNAAWITNGNNIFYTDGTSEGTIMMEPEELFIARDLGIVDGKPWFSARASMLARSTLWRIGEEIIPAPQASLSSPFSNASGVSLTPTLSWNEAEGFVEFRVQVSTSPFLNPVFVDTLVGGTEFQIPEELAAGTTYYWRVRVEDPRGIGEWSQQRSFTTKIPLEPPGPVTLLLPENESGNLSRMPALTWTPSADADSYILHLASDSLFSELVVDSLVADTSFTISPDAPLEYNSAYWWRVQASNGDGASDWSDVWRFATRVPTGTEILTGIPAVLELDQNYPNPFNPSTTIRFALPVDSHVEMSVFDMLGRRVTVLVSGQMSAGRHQVHFDASQLSSGLYIYRLQTENSVLSGTMTLVK</sequence>
<accession>A0A8J7UVJ0</accession>
<dbReference type="InterPro" id="IPR003961">
    <property type="entry name" value="FN3_dom"/>
</dbReference>
<name>A0A8J7UVJ0_9BACT</name>
<comment type="caution">
    <text evidence="2">The sequence shown here is derived from an EMBL/GenBank/DDBJ whole genome shotgun (WGS) entry which is preliminary data.</text>
</comment>
<keyword evidence="3" id="KW-1185">Reference proteome</keyword>
<dbReference type="PROSITE" id="PS50853">
    <property type="entry name" value="FN3"/>
    <property type="match status" value="2"/>
</dbReference>
<gene>
    <name evidence="2" type="ORF">NATSA_12590</name>
</gene>
<feature type="domain" description="Fibronectin type-III" evidence="1">
    <location>
        <begin position="561"/>
        <end position="658"/>
    </location>
</feature>
<dbReference type="InterPro" id="IPR013783">
    <property type="entry name" value="Ig-like_fold"/>
</dbReference>
<dbReference type="NCBIfam" id="TIGR04183">
    <property type="entry name" value="Por_Secre_tail"/>
    <property type="match status" value="1"/>
</dbReference>
<dbReference type="Pfam" id="PF18962">
    <property type="entry name" value="Por_Secre_tail"/>
    <property type="match status" value="1"/>
</dbReference>
<feature type="domain" description="Fibronectin type-III" evidence="1">
    <location>
        <begin position="465"/>
        <end position="558"/>
    </location>
</feature>
<organism evidence="2 3">
    <name type="scientific">Natronogracilivirga saccharolytica</name>
    <dbReference type="NCBI Taxonomy" id="2812953"/>
    <lineage>
        <taxon>Bacteria</taxon>
        <taxon>Pseudomonadati</taxon>
        <taxon>Balneolota</taxon>
        <taxon>Balneolia</taxon>
        <taxon>Balneolales</taxon>
        <taxon>Cyclonatronaceae</taxon>
        <taxon>Natronogracilivirga</taxon>
    </lineage>
</organism>